<reference evidence="2" key="1">
    <citation type="submission" date="2022-11" db="UniProtKB">
        <authorList>
            <consortium name="WormBaseParasite"/>
        </authorList>
    </citation>
    <scope>IDENTIFICATION</scope>
</reference>
<dbReference type="WBParaSite" id="jg17840">
    <property type="protein sequence ID" value="jg17840"/>
    <property type="gene ID" value="jg17840"/>
</dbReference>
<sequence length="164" mass="18511">MIARKGPSFSLLIRLWRQANALKPYATSSYSTAPTASCSIHSIVSLGRLEQVRRCNTGSQSTENSGQAAEKFEFQAEVKSLLDIVASHYTLIKSYHLFFKEGIIMDKTHEVKEDISKLLLFESSNFKPGTLTSFKSMWTECRRTRKASSPIFSQVLFDSAKYII</sequence>
<evidence type="ECO:0000313" key="2">
    <source>
        <dbReference type="WBParaSite" id="jg17840"/>
    </source>
</evidence>
<name>A0A915DAF7_9BILA</name>
<accession>A0A915DAF7</accession>
<protein>
    <submittedName>
        <fullName evidence="2">Uncharacterized protein</fullName>
    </submittedName>
</protein>
<dbReference type="AlphaFoldDB" id="A0A915DAF7"/>
<organism evidence="1 2">
    <name type="scientific">Ditylenchus dipsaci</name>
    <dbReference type="NCBI Taxonomy" id="166011"/>
    <lineage>
        <taxon>Eukaryota</taxon>
        <taxon>Metazoa</taxon>
        <taxon>Ecdysozoa</taxon>
        <taxon>Nematoda</taxon>
        <taxon>Chromadorea</taxon>
        <taxon>Rhabditida</taxon>
        <taxon>Tylenchina</taxon>
        <taxon>Tylenchomorpha</taxon>
        <taxon>Sphaerularioidea</taxon>
        <taxon>Anguinidae</taxon>
        <taxon>Anguininae</taxon>
        <taxon>Ditylenchus</taxon>
    </lineage>
</organism>
<dbReference type="Proteomes" id="UP000887574">
    <property type="component" value="Unplaced"/>
</dbReference>
<evidence type="ECO:0000313" key="1">
    <source>
        <dbReference type="Proteomes" id="UP000887574"/>
    </source>
</evidence>
<proteinExistence type="predicted"/>
<dbReference type="Gene3D" id="3.40.50.11260">
    <property type="match status" value="1"/>
</dbReference>
<keyword evidence="1" id="KW-1185">Reference proteome</keyword>